<proteinExistence type="predicted"/>
<accession>A0A8S1B2F4</accession>
<organism evidence="2 3">
    <name type="scientific">Arctia plantaginis</name>
    <name type="common">Wood tiger moth</name>
    <name type="synonym">Phalaena plantaginis</name>
    <dbReference type="NCBI Taxonomy" id="874455"/>
    <lineage>
        <taxon>Eukaryota</taxon>
        <taxon>Metazoa</taxon>
        <taxon>Ecdysozoa</taxon>
        <taxon>Arthropoda</taxon>
        <taxon>Hexapoda</taxon>
        <taxon>Insecta</taxon>
        <taxon>Pterygota</taxon>
        <taxon>Neoptera</taxon>
        <taxon>Endopterygota</taxon>
        <taxon>Lepidoptera</taxon>
        <taxon>Glossata</taxon>
        <taxon>Ditrysia</taxon>
        <taxon>Noctuoidea</taxon>
        <taxon>Erebidae</taxon>
        <taxon>Arctiinae</taxon>
        <taxon>Arctia</taxon>
    </lineage>
</organism>
<dbReference type="Proteomes" id="UP000494106">
    <property type="component" value="Unassembled WGS sequence"/>
</dbReference>
<name>A0A8S1B2F4_ARCPL</name>
<dbReference type="SUPFAM" id="SSF56219">
    <property type="entry name" value="DNase I-like"/>
    <property type="match status" value="1"/>
</dbReference>
<evidence type="ECO:0000313" key="3">
    <source>
        <dbReference type="Proteomes" id="UP000494106"/>
    </source>
</evidence>
<dbReference type="AlphaFoldDB" id="A0A8S1B2F4"/>
<feature type="compositionally biased region" description="Basic and acidic residues" evidence="1">
    <location>
        <begin position="27"/>
        <end position="50"/>
    </location>
</feature>
<protein>
    <submittedName>
        <fullName evidence="2">Uncharacterized protein</fullName>
    </submittedName>
</protein>
<evidence type="ECO:0000313" key="2">
    <source>
        <dbReference type="EMBL" id="CAB3252418.1"/>
    </source>
</evidence>
<evidence type="ECO:0000256" key="1">
    <source>
        <dbReference type="SAM" id="MobiDB-lite"/>
    </source>
</evidence>
<reference evidence="2 3" key="1">
    <citation type="submission" date="2020-04" db="EMBL/GenBank/DDBJ databases">
        <authorList>
            <person name="Wallbank WR R."/>
            <person name="Pardo Diaz C."/>
            <person name="Kozak K."/>
            <person name="Martin S."/>
            <person name="Jiggins C."/>
            <person name="Moest M."/>
            <person name="Warren A I."/>
            <person name="Byers J.R.P. K."/>
            <person name="Montejo-Kovacevich G."/>
            <person name="Yen C E."/>
        </authorList>
    </citation>
    <scope>NUCLEOTIDE SEQUENCE [LARGE SCALE GENOMIC DNA]</scope>
</reference>
<feature type="region of interest" description="Disordered" evidence="1">
    <location>
        <begin position="492"/>
        <end position="516"/>
    </location>
</feature>
<sequence>MVEESDDEELMSNSDSEIIRQCEQELKEMDTEMRNVEVSRKNTEKRKEREEESNDEEFITVTRRKPKRLIRSNSKEISRQHEDGRMEVDEKQVEEFKYREVCVSSADALPKQMAFARLLRDQNIKNILRLKYKSPFRVIIRFDTKEDAESLLKCKKIDEMGYRRYLTNESIMSFGIIKGVDVDLDEKDIFDILESNTKILSVKRLKRISPTHNWVDSESNTSSCTVIENGETYSSIVAKNSKRAEKISNIEEQVKQKQSNWGSNGPQKRITINTDSQTKSTSFLEDQWETSSEELQDNNYRKVKQDRKGDNYYDWIKLFLKVKNIILSANSLEEKNLMCFKTICNEVWDAALEHGMMTLNNGAATRVKLVEGILRQTSPDISLVSANIATMFSWVTLQENLGSDHLLIKISMNFQQNIIKHIIKRNFKIADWIWNDILLKIHATNLTLQTEKIHLGIVVDLLDSLVNYLSNLRDQFDLYLGKAKKFANIDEMSNEDKRPKTRSVKLTRNEGSSQNTTFNACDSLRIES</sequence>
<gene>
    <name evidence="2" type="ORF">APLA_LOCUS13519</name>
</gene>
<comment type="caution">
    <text evidence="2">The sequence shown here is derived from an EMBL/GenBank/DDBJ whole genome shotgun (WGS) entry which is preliminary data.</text>
</comment>
<feature type="compositionally biased region" description="Polar residues" evidence="1">
    <location>
        <begin position="506"/>
        <end position="516"/>
    </location>
</feature>
<feature type="region of interest" description="Disordered" evidence="1">
    <location>
        <begin position="27"/>
        <end position="57"/>
    </location>
</feature>
<dbReference type="InterPro" id="IPR036691">
    <property type="entry name" value="Endo/exonu/phosph_ase_sf"/>
</dbReference>
<keyword evidence="3" id="KW-1185">Reference proteome</keyword>
<dbReference type="OrthoDB" id="421040at2759"/>
<dbReference type="EMBL" id="CADEBC010000555">
    <property type="protein sequence ID" value="CAB3252418.1"/>
    <property type="molecule type" value="Genomic_DNA"/>
</dbReference>